<dbReference type="GeneID" id="78420331"/>
<reference evidence="1 2" key="1">
    <citation type="submission" date="2010-02" db="EMBL/GenBank/DDBJ databases">
        <authorList>
            <person name="Weinstock G."/>
            <person name="Sodergren E."/>
            <person name="Clifton S."/>
            <person name="Fulton L."/>
            <person name="Fulton B."/>
            <person name="Courtney L."/>
            <person name="Fronick C."/>
            <person name="Harrison M."/>
            <person name="Strong C."/>
            <person name="Farmer C."/>
            <person name="Delahaunty K."/>
            <person name="Markovic C."/>
            <person name="Hall O."/>
            <person name="Minx P."/>
            <person name="Tomlinson C."/>
            <person name="Mitreva M."/>
            <person name="Nelson J."/>
            <person name="Hou S."/>
            <person name="Wollam A."/>
            <person name="Pepin K.H."/>
            <person name="Johnson M."/>
            <person name="Bhonagiri V."/>
            <person name="Zhang X."/>
            <person name="Suruliraj S."/>
            <person name="Warren W."/>
            <person name="Chinwalla A."/>
            <person name="Mardis E.R."/>
            <person name="Wilson R.K."/>
        </authorList>
    </citation>
    <scope>NUCLEOTIDE SEQUENCE [LARGE SCALE GENOMIC DNA]</scope>
    <source>
        <strain evidence="1 2">ATCC 33693</strain>
    </source>
</reference>
<protein>
    <submittedName>
        <fullName evidence="1">Uncharacterized protein</fullName>
    </submittedName>
</protein>
<comment type="caution">
    <text evidence="1">The sequence shown here is derived from an EMBL/GenBank/DDBJ whole genome shotgun (WGS) entry which is preliminary data.</text>
</comment>
<dbReference type="Proteomes" id="UP000003748">
    <property type="component" value="Unassembled WGS sequence"/>
</dbReference>
<name>D4CXJ9_9FUSO</name>
<dbReference type="STRING" id="546275.FUSPEROL_02160"/>
<proteinExistence type="predicted"/>
<evidence type="ECO:0000313" key="2">
    <source>
        <dbReference type="Proteomes" id="UP000003748"/>
    </source>
</evidence>
<evidence type="ECO:0000313" key="1">
    <source>
        <dbReference type="EMBL" id="EFE86119.1"/>
    </source>
</evidence>
<accession>D4CXJ9</accession>
<gene>
    <name evidence="1" type="ORF">FUSPEROL_02160</name>
</gene>
<dbReference type="RefSeq" id="WP_005974980.1">
    <property type="nucleotide sequence ID" value="NZ_GG665898.1"/>
</dbReference>
<dbReference type="AlphaFoldDB" id="D4CXJ9"/>
<sequence length="164" mass="20293">MKTIKKCLKELDKLKFSLEYRINTSKWNLIIFNEKLEIVEELENDYLADLLFLFFKEKIVYKWEKEFYNLNPFLQLFYSNCLDDNEFNFYSIDIFYEKENRTFSENSKINNLKDLEYKLLNMSDIIENFRENCNEWLYEEKYPYEARGLSISDFIDIKRFNKEI</sequence>
<dbReference type="HOGENOM" id="CLU_1616621_0_0_0"/>
<organism evidence="1 2">
    <name type="scientific">Fusobacterium periodonticum ATCC 33693</name>
    <dbReference type="NCBI Taxonomy" id="546275"/>
    <lineage>
        <taxon>Bacteria</taxon>
        <taxon>Fusobacteriati</taxon>
        <taxon>Fusobacteriota</taxon>
        <taxon>Fusobacteriia</taxon>
        <taxon>Fusobacteriales</taxon>
        <taxon>Fusobacteriaceae</taxon>
        <taxon>Fusobacterium</taxon>
    </lineage>
</organism>
<dbReference type="EMBL" id="ACJY01000099">
    <property type="protein sequence ID" value="EFE86119.1"/>
    <property type="molecule type" value="Genomic_DNA"/>
</dbReference>